<dbReference type="InterPro" id="IPR000182">
    <property type="entry name" value="GNAT_dom"/>
</dbReference>
<dbReference type="GeneID" id="43665822"/>
<dbReference type="Gene3D" id="3.40.630.30">
    <property type="match status" value="1"/>
</dbReference>
<proteinExistence type="predicted"/>
<evidence type="ECO:0000313" key="2">
    <source>
        <dbReference type="EMBL" id="KAE8407458.1"/>
    </source>
</evidence>
<sequence>MAPENWHRGDYLVSTDPDLLQVDAVNAALGSEMVWWAGDLPAAALQEALHSSLCFGLYQKTPIETSNGTKTSSTSNGVEQSSIDKTPAALKQIGLVRVITDNVTFAYLTDVYILDGHRGAGLGRWVLEILNEKLRSWPHLRRVMLLTTDKMHLFSRNLGMKDYREFDGMKGVSIAMVEGPGAQH</sequence>
<organism evidence="2 3">
    <name type="scientific">Aspergillus pseudonomiae</name>
    <dbReference type="NCBI Taxonomy" id="1506151"/>
    <lineage>
        <taxon>Eukaryota</taxon>
        <taxon>Fungi</taxon>
        <taxon>Dikarya</taxon>
        <taxon>Ascomycota</taxon>
        <taxon>Pezizomycotina</taxon>
        <taxon>Eurotiomycetes</taxon>
        <taxon>Eurotiomycetidae</taxon>
        <taxon>Eurotiales</taxon>
        <taxon>Aspergillaceae</taxon>
        <taxon>Aspergillus</taxon>
        <taxon>Aspergillus subgen. Circumdati</taxon>
    </lineage>
</organism>
<evidence type="ECO:0000313" key="3">
    <source>
        <dbReference type="Proteomes" id="UP000325579"/>
    </source>
</evidence>
<dbReference type="AlphaFoldDB" id="A0A5N7DPQ8"/>
<gene>
    <name evidence="2" type="ORF">BDV37DRAFT_241009</name>
</gene>
<dbReference type="GO" id="GO:0016747">
    <property type="term" value="F:acyltransferase activity, transferring groups other than amino-acyl groups"/>
    <property type="evidence" value="ECO:0007669"/>
    <property type="project" value="InterPro"/>
</dbReference>
<reference evidence="2 3" key="1">
    <citation type="submission" date="2019-04" db="EMBL/GenBank/DDBJ databases">
        <authorList>
            <consortium name="DOE Joint Genome Institute"/>
            <person name="Mondo S."/>
            <person name="Kjaerbolling I."/>
            <person name="Vesth T."/>
            <person name="Frisvad J.C."/>
            <person name="Nybo J.L."/>
            <person name="Theobald S."/>
            <person name="Kildgaard S."/>
            <person name="Isbrandt T."/>
            <person name="Kuo A."/>
            <person name="Sato A."/>
            <person name="Lyhne E.K."/>
            <person name="Kogle M.E."/>
            <person name="Wiebenga A."/>
            <person name="Kun R.S."/>
            <person name="Lubbers R.J."/>
            <person name="Makela M.R."/>
            <person name="Barry K."/>
            <person name="Chovatia M."/>
            <person name="Clum A."/>
            <person name="Daum C."/>
            <person name="Haridas S."/>
            <person name="He G."/>
            <person name="LaButti K."/>
            <person name="Lipzen A."/>
            <person name="Riley R."/>
            <person name="Salamov A."/>
            <person name="Simmons B.A."/>
            <person name="Magnuson J.K."/>
            <person name="Henrissat B."/>
            <person name="Mortensen U.H."/>
            <person name="Larsen T.O."/>
            <person name="Devries R.P."/>
            <person name="Grigoriev I.V."/>
            <person name="Machida M."/>
            <person name="Baker S.E."/>
            <person name="Andersen M.R."/>
            <person name="Cantor M.N."/>
            <person name="Hua S.X."/>
        </authorList>
    </citation>
    <scope>NUCLEOTIDE SEQUENCE [LARGE SCALE GENOMIC DNA]</scope>
    <source>
        <strain evidence="2 3">CBS 119388</strain>
    </source>
</reference>
<feature type="domain" description="N-acetyltransferase" evidence="1">
    <location>
        <begin position="93"/>
        <end position="156"/>
    </location>
</feature>
<dbReference type="RefSeq" id="XP_031944777.1">
    <property type="nucleotide sequence ID" value="XM_032081131.1"/>
</dbReference>
<dbReference type="InterPro" id="IPR016181">
    <property type="entry name" value="Acyl_CoA_acyltransferase"/>
</dbReference>
<keyword evidence="3" id="KW-1185">Reference proteome</keyword>
<accession>A0A5N7DPQ8</accession>
<evidence type="ECO:0000259" key="1">
    <source>
        <dbReference type="Pfam" id="PF00583"/>
    </source>
</evidence>
<dbReference type="Pfam" id="PF00583">
    <property type="entry name" value="Acetyltransf_1"/>
    <property type="match status" value="1"/>
</dbReference>
<accession>A0A5N6IF06</accession>
<dbReference type="CDD" id="cd04301">
    <property type="entry name" value="NAT_SF"/>
    <property type="match status" value="1"/>
</dbReference>
<name>A0A5N7DPQ8_9EURO</name>
<dbReference type="SUPFAM" id="SSF55729">
    <property type="entry name" value="Acyl-CoA N-acyltransferases (Nat)"/>
    <property type="match status" value="1"/>
</dbReference>
<dbReference type="PANTHER" id="PTHR43233:SF1">
    <property type="entry name" value="FAMILY N-ACETYLTRANSFERASE, PUTATIVE (AFU_ORTHOLOGUE AFUA_6G03350)-RELATED"/>
    <property type="match status" value="1"/>
</dbReference>
<dbReference type="Proteomes" id="UP000325579">
    <property type="component" value="Unassembled WGS sequence"/>
</dbReference>
<dbReference type="InterPro" id="IPR053144">
    <property type="entry name" value="Acetyltransferase_Butenolide"/>
</dbReference>
<dbReference type="EMBL" id="ML736748">
    <property type="protein sequence ID" value="KAE8407458.1"/>
    <property type="molecule type" value="Genomic_DNA"/>
</dbReference>
<dbReference type="PANTHER" id="PTHR43233">
    <property type="entry name" value="FAMILY N-ACETYLTRANSFERASE, PUTATIVE (AFU_ORTHOLOGUE AFUA_6G03350)-RELATED"/>
    <property type="match status" value="1"/>
</dbReference>
<protein>
    <recommendedName>
        <fullName evidence="1">N-acetyltransferase domain-containing protein</fullName>
    </recommendedName>
</protein>
<dbReference type="OrthoDB" id="10039976at2759"/>